<keyword evidence="4" id="KW-1185">Reference proteome</keyword>
<name>A0A6H0KJ63_9BACE</name>
<dbReference type="KEGG" id="bfc:BacF7301_04240"/>
<dbReference type="RefSeq" id="WP_167960531.1">
    <property type="nucleotide sequence ID" value="NZ_CP050831.1"/>
</dbReference>
<sequence>MKKYLSICMLLALVSIGLQSCLFSEEDIFDESSANRATADVAKCREILKEAPNGWKLEYYVGSNYSSGAITFLMNFDGKQAQIACEGGTDDYIPGEKVTSLYQVKTEQSTMLTFDAYNPLLHSFSAPLGMNMNLEGDYEFIILEASPEKIILQGKKYKNIMEMTPLPEDEPWATYLKNIVKIEKDAFLNTYNLKRGEEILKVFKRAPGTLSIFDVYNTNEEETGESLAYIYTDKGFKLRTPYVVNNVSVQHFTWNTLTRKFTCTDEGATDVTLNEFYPEGYFQYKDFIGDYILGFNSYMTGSGYTEVTITPLVEGETYKLSLPLTYFRTYIDVILKYDRGSGQIILDSQDLGLNSQFQYYFAIAAGTEGYAHPEISIISRLRNGLISKVESTEPFGFYLVDKMTQTNSALMVWAYSSDQYSESTMAGYIEYFRYLMMKKKTEEEQ</sequence>
<evidence type="ECO:0000313" key="4">
    <source>
        <dbReference type="Proteomes" id="UP000501780"/>
    </source>
</evidence>
<feature type="signal peptide" evidence="1">
    <location>
        <begin position="1"/>
        <end position="20"/>
    </location>
</feature>
<dbReference type="EMBL" id="CP050831">
    <property type="protein sequence ID" value="QIU93410.1"/>
    <property type="molecule type" value="Genomic_DNA"/>
</dbReference>
<evidence type="ECO:0000313" key="3">
    <source>
        <dbReference type="EMBL" id="QIU93410.1"/>
    </source>
</evidence>
<accession>A0A6H0KJ63</accession>
<dbReference type="Proteomes" id="UP000501780">
    <property type="component" value="Chromosome"/>
</dbReference>
<dbReference type="InterPro" id="IPR032271">
    <property type="entry name" value="DUF4987"/>
</dbReference>
<reference evidence="3 4" key="1">
    <citation type="submission" date="2020-03" db="EMBL/GenBank/DDBJ databases">
        <title>Genomic analysis of Bacteroides faecium CBA7301.</title>
        <authorList>
            <person name="Kim J."/>
            <person name="Roh S.W."/>
        </authorList>
    </citation>
    <scope>NUCLEOTIDE SEQUENCE [LARGE SCALE GENOMIC DNA]</scope>
    <source>
        <strain evidence="3 4">CBA7301</strain>
    </source>
</reference>
<evidence type="ECO:0000259" key="2">
    <source>
        <dbReference type="Pfam" id="PF16377"/>
    </source>
</evidence>
<feature type="chain" id="PRO_5026197506" evidence="1">
    <location>
        <begin position="21"/>
        <end position="445"/>
    </location>
</feature>
<dbReference type="AlphaFoldDB" id="A0A6H0KJ63"/>
<proteinExistence type="predicted"/>
<dbReference type="Pfam" id="PF16377">
    <property type="entry name" value="DUF4987"/>
    <property type="match status" value="1"/>
</dbReference>
<dbReference type="Pfam" id="PF14135">
    <property type="entry name" value="DUF4302"/>
    <property type="match status" value="1"/>
</dbReference>
<dbReference type="PROSITE" id="PS51257">
    <property type="entry name" value="PROKAR_LIPOPROTEIN"/>
    <property type="match status" value="1"/>
</dbReference>
<protein>
    <submittedName>
        <fullName evidence="3">DUF4302 domain-containing protein</fullName>
    </submittedName>
</protein>
<organism evidence="3 4">
    <name type="scientific">Bacteroides faecium</name>
    <dbReference type="NCBI Taxonomy" id="2715212"/>
    <lineage>
        <taxon>Bacteria</taxon>
        <taxon>Pseudomonadati</taxon>
        <taxon>Bacteroidota</taxon>
        <taxon>Bacteroidia</taxon>
        <taxon>Bacteroidales</taxon>
        <taxon>Bacteroidaceae</taxon>
        <taxon>Bacteroides</taxon>
    </lineage>
</organism>
<dbReference type="InterPro" id="IPR025396">
    <property type="entry name" value="DUF4302"/>
</dbReference>
<keyword evidence="1" id="KW-0732">Signal</keyword>
<evidence type="ECO:0000256" key="1">
    <source>
        <dbReference type="SAM" id="SignalP"/>
    </source>
</evidence>
<gene>
    <name evidence="3" type="ORF">BacF7301_04240</name>
</gene>
<feature type="domain" description="DUF4987" evidence="2">
    <location>
        <begin position="264"/>
        <end position="376"/>
    </location>
</feature>